<organism evidence="1 2">
    <name type="scientific">Leptospira alstonii serovar Sichuan str. 79601</name>
    <dbReference type="NCBI Taxonomy" id="1218565"/>
    <lineage>
        <taxon>Bacteria</taxon>
        <taxon>Pseudomonadati</taxon>
        <taxon>Spirochaetota</taxon>
        <taxon>Spirochaetia</taxon>
        <taxon>Leptospirales</taxon>
        <taxon>Leptospiraceae</taxon>
        <taxon>Leptospira</taxon>
    </lineage>
</organism>
<proteinExistence type="predicted"/>
<protein>
    <submittedName>
        <fullName evidence="1">Uncharacterized protein</fullName>
    </submittedName>
</protein>
<dbReference type="EMBL" id="ANIK01000063">
    <property type="protein sequence ID" value="EMJ93743.1"/>
    <property type="molecule type" value="Genomic_DNA"/>
</dbReference>
<dbReference type="PATRIC" id="fig|1218565.3.peg.2912"/>
<dbReference type="Proteomes" id="UP000011988">
    <property type="component" value="Unassembled WGS sequence"/>
</dbReference>
<dbReference type="AlphaFoldDB" id="M6CXQ2"/>
<evidence type="ECO:0000313" key="2">
    <source>
        <dbReference type="Proteomes" id="UP000011988"/>
    </source>
</evidence>
<gene>
    <name evidence="1" type="ORF">LEP1GSC194_2062</name>
</gene>
<comment type="caution">
    <text evidence="1">The sequence shown here is derived from an EMBL/GenBank/DDBJ whole genome shotgun (WGS) entry which is preliminary data.</text>
</comment>
<sequence>MEPTWLPLYWTDEGRDHKVGNGKVYRALETAPWAARFGRLRVPVFRLNWSDTERDSIPVPLKNLGVPRFLERKQSFAHNHKNSA</sequence>
<accession>M6CXQ2</accession>
<name>M6CXQ2_9LEPT</name>
<reference evidence="1 2" key="1">
    <citation type="submission" date="2013-01" db="EMBL/GenBank/DDBJ databases">
        <authorList>
            <person name="Harkins D.M."/>
            <person name="Durkin A.S."/>
            <person name="Brinkac L.M."/>
            <person name="Haft D.H."/>
            <person name="Selengut J.D."/>
            <person name="Sanka R."/>
            <person name="DePew J."/>
            <person name="Purushe J."/>
            <person name="Galloway R.L."/>
            <person name="Vinetz J.M."/>
            <person name="Sutton G.G."/>
            <person name="Nierman W.C."/>
            <person name="Fouts D.E."/>
        </authorList>
    </citation>
    <scope>NUCLEOTIDE SEQUENCE [LARGE SCALE GENOMIC DNA]</scope>
    <source>
        <strain evidence="1 2">79601</strain>
    </source>
</reference>
<evidence type="ECO:0000313" key="1">
    <source>
        <dbReference type="EMBL" id="EMJ93743.1"/>
    </source>
</evidence>